<comment type="caution">
    <text evidence="1">The sequence shown here is derived from an EMBL/GenBank/DDBJ whole genome shotgun (WGS) entry which is preliminary data.</text>
</comment>
<accession>A0A4Q7ZEU6</accession>
<dbReference type="AlphaFoldDB" id="A0A4Q7ZEU6"/>
<proteinExistence type="predicted"/>
<dbReference type="Proteomes" id="UP000292564">
    <property type="component" value="Unassembled WGS sequence"/>
</dbReference>
<sequence>MFKICYTRVAGWVLFPPDALSEAPASQPPLGGSSMSAFVSSVLPAAGTDAPHLVLGEQPFDVTANSFRLFTTGPEALAVDGAALGEGLPARRIALSELAAILMHPSCGYATSDQVWRLLIGRARTDGPAWVVGAVGVALPGLRQAAYRLRHHDGDVQAELLTAFVAALRTVRPGEAKVAQRLLTATFTAARTALRTAEPSRANPPISAPAAGAGNPDFVLARAVGAGVLTAGEAELIGATRLEGVSVADYAARSGRGYWAVAKERSRAEDRLVAAIRSGALSDEDTAVIAEATMTLAADRSRRV</sequence>
<evidence type="ECO:0000313" key="1">
    <source>
        <dbReference type="EMBL" id="RZU48814.1"/>
    </source>
</evidence>
<keyword evidence="2" id="KW-1185">Reference proteome</keyword>
<name>A0A4Q7ZEU6_9ACTN</name>
<organism evidence="1 2">
    <name type="scientific">Krasilnikovia cinnamomea</name>
    <dbReference type="NCBI Taxonomy" id="349313"/>
    <lineage>
        <taxon>Bacteria</taxon>
        <taxon>Bacillati</taxon>
        <taxon>Actinomycetota</taxon>
        <taxon>Actinomycetes</taxon>
        <taxon>Micromonosporales</taxon>
        <taxon>Micromonosporaceae</taxon>
        <taxon>Krasilnikovia</taxon>
    </lineage>
</organism>
<reference evidence="1 2" key="1">
    <citation type="submission" date="2019-02" db="EMBL/GenBank/DDBJ databases">
        <title>Sequencing the genomes of 1000 actinobacteria strains.</title>
        <authorList>
            <person name="Klenk H.-P."/>
        </authorList>
    </citation>
    <scope>NUCLEOTIDE SEQUENCE [LARGE SCALE GENOMIC DNA]</scope>
    <source>
        <strain evidence="1 2">DSM 45162</strain>
    </source>
</reference>
<evidence type="ECO:0000313" key="2">
    <source>
        <dbReference type="Proteomes" id="UP000292564"/>
    </source>
</evidence>
<protein>
    <submittedName>
        <fullName evidence="1">Uncharacterized protein</fullName>
    </submittedName>
</protein>
<gene>
    <name evidence="1" type="ORF">EV385_0539</name>
</gene>
<dbReference type="EMBL" id="SHKY01000001">
    <property type="protein sequence ID" value="RZU48814.1"/>
    <property type="molecule type" value="Genomic_DNA"/>
</dbReference>